<keyword evidence="1" id="KW-0732">Signal</keyword>
<feature type="signal peptide" evidence="1">
    <location>
        <begin position="1"/>
        <end position="19"/>
    </location>
</feature>
<dbReference type="Proteomes" id="UP000886047">
    <property type="component" value="Unassembled WGS sequence"/>
</dbReference>
<dbReference type="AlphaFoldDB" id="A0A831LSJ1"/>
<name>A0A831LSJ1_9BACT</name>
<protein>
    <submittedName>
        <fullName evidence="3">PorT family protein</fullName>
    </submittedName>
</protein>
<reference evidence="3" key="1">
    <citation type="journal article" date="2020" name="mSystems">
        <title>Genome- and Community-Level Interaction Insights into Carbon Utilization and Element Cycling Functions of Hydrothermarchaeota in Hydrothermal Sediment.</title>
        <authorList>
            <person name="Zhou Z."/>
            <person name="Liu Y."/>
            <person name="Xu W."/>
            <person name="Pan J."/>
            <person name="Luo Z.H."/>
            <person name="Li M."/>
        </authorList>
    </citation>
    <scope>NUCLEOTIDE SEQUENCE [LARGE SCALE GENOMIC DNA]</scope>
    <source>
        <strain evidence="3">SpSt-1217</strain>
    </source>
</reference>
<feature type="chain" id="PRO_5032482277" evidence="1">
    <location>
        <begin position="20"/>
        <end position="198"/>
    </location>
</feature>
<proteinExistence type="predicted"/>
<organism evidence="3">
    <name type="scientific">Mariniphaga anaerophila</name>
    <dbReference type="NCBI Taxonomy" id="1484053"/>
    <lineage>
        <taxon>Bacteria</taxon>
        <taxon>Pseudomonadati</taxon>
        <taxon>Bacteroidota</taxon>
        <taxon>Bacteroidia</taxon>
        <taxon>Marinilabiliales</taxon>
        <taxon>Prolixibacteraceae</taxon>
        <taxon>Mariniphaga</taxon>
    </lineage>
</organism>
<dbReference type="InterPro" id="IPR025665">
    <property type="entry name" value="Beta-barrel_OMP_2"/>
</dbReference>
<comment type="caution">
    <text evidence="3">The sequence shown here is derived from an EMBL/GenBank/DDBJ whole genome shotgun (WGS) entry which is preliminary data.</text>
</comment>
<sequence>MKKSIVFIVFILMPAILLAQPTMDLGVKAGVNNSKVTFRKSEFTSESIVKTHIGAFVRFGWGRIYLQPEAYFGSKGGEILEPAVSLTERAARFDFNNVDIPLLLGFKAVEGERSNIRVMAGPVFSFLTSKDVYNHGQFTKQYFEDNYYGFQYGIGIDLWHFFLDARMEHGANNLYYQPEMGINGKNKTFMVTVGFKIL</sequence>
<dbReference type="EMBL" id="DSDK01000164">
    <property type="protein sequence ID" value="HDR50560.1"/>
    <property type="molecule type" value="Genomic_DNA"/>
</dbReference>
<evidence type="ECO:0000259" key="2">
    <source>
        <dbReference type="Pfam" id="PF13568"/>
    </source>
</evidence>
<gene>
    <name evidence="3" type="ORF">ENN90_02915</name>
</gene>
<accession>A0A831LSJ1</accession>
<evidence type="ECO:0000313" key="3">
    <source>
        <dbReference type="EMBL" id="HDR50560.1"/>
    </source>
</evidence>
<dbReference type="Pfam" id="PF13568">
    <property type="entry name" value="OMP_b-brl_2"/>
    <property type="match status" value="1"/>
</dbReference>
<feature type="domain" description="Outer membrane protein beta-barrel" evidence="2">
    <location>
        <begin position="19"/>
        <end position="174"/>
    </location>
</feature>
<evidence type="ECO:0000256" key="1">
    <source>
        <dbReference type="SAM" id="SignalP"/>
    </source>
</evidence>